<dbReference type="VEuPathDB" id="VectorBase:ASIC010393"/>
<keyword evidence="1" id="KW-0946">Virion</keyword>
<dbReference type="EMBL" id="ATLV01018070">
    <property type="status" value="NOT_ANNOTATED_CDS"/>
    <property type="molecule type" value="Genomic_DNA"/>
</dbReference>
<keyword evidence="3" id="KW-1185">Reference proteome</keyword>
<evidence type="ECO:0000313" key="1">
    <source>
        <dbReference type="EMBL" id="KFB42661.1"/>
    </source>
</evidence>
<evidence type="ECO:0000313" key="2">
    <source>
        <dbReference type="EnsemblMetazoa" id="ASIC010393-PA"/>
    </source>
</evidence>
<dbReference type="AlphaFoldDB" id="A0A084VXG7"/>
<proteinExistence type="predicted"/>
<organism evidence="1">
    <name type="scientific">Anopheles sinensis</name>
    <name type="common">Mosquito</name>
    <dbReference type="NCBI Taxonomy" id="74873"/>
    <lineage>
        <taxon>Eukaryota</taxon>
        <taxon>Metazoa</taxon>
        <taxon>Ecdysozoa</taxon>
        <taxon>Arthropoda</taxon>
        <taxon>Hexapoda</taxon>
        <taxon>Insecta</taxon>
        <taxon>Pterygota</taxon>
        <taxon>Neoptera</taxon>
        <taxon>Endopterygota</taxon>
        <taxon>Diptera</taxon>
        <taxon>Nematocera</taxon>
        <taxon>Culicoidea</taxon>
        <taxon>Culicidae</taxon>
        <taxon>Anophelinae</taxon>
        <taxon>Anopheles</taxon>
    </lineage>
</organism>
<name>A0A084VXG7_ANOSI</name>
<sequence>MEIARRSEAMAVDCVPPNDPNRAETLEPSVCWCATPPSLGNDACRRRMCSHPENTFPSLISHKHIRPASRNGAETFIKRS</sequence>
<protein>
    <submittedName>
        <fullName evidence="1 2">Envelope glycoprotein</fullName>
    </submittedName>
</protein>
<dbReference type="EnsemblMetazoa" id="ASIC010393-RA">
    <property type="protein sequence ID" value="ASIC010393-PA"/>
    <property type="gene ID" value="ASIC010393"/>
</dbReference>
<gene>
    <name evidence="1" type="ORF">ZHAS_00010393</name>
</gene>
<dbReference type="Proteomes" id="UP000030765">
    <property type="component" value="Unassembled WGS sequence"/>
</dbReference>
<accession>A0A084VXG7</accession>
<evidence type="ECO:0000313" key="3">
    <source>
        <dbReference type="Proteomes" id="UP000030765"/>
    </source>
</evidence>
<keyword evidence="1" id="KW-0261">Viral envelope protein</keyword>
<dbReference type="EMBL" id="KE525212">
    <property type="protein sequence ID" value="KFB42661.1"/>
    <property type="molecule type" value="Genomic_DNA"/>
</dbReference>
<reference evidence="2" key="2">
    <citation type="submission" date="2020-05" db="UniProtKB">
        <authorList>
            <consortium name="EnsemblMetazoa"/>
        </authorList>
    </citation>
    <scope>IDENTIFICATION</scope>
</reference>
<reference evidence="1 3" key="1">
    <citation type="journal article" date="2014" name="BMC Genomics">
        <title>Genome sequence of Anopheles sinensis provides insight into genetics basis of mosquito competence for malaria parasites.</title>
        <authorList>
            <person name="Zhou D."/>
            <person name="Zhang D."/>
            <person name="Ding G."/>
            <person name="Shi L."/>
            <person name="Hou Q."/>
            <person name="Ye Y."/>
            <person name="Xu Y."/>
            <person name="Zhou H."/>
            <person name="Xiong C."/>
            <person name="Li S."/>
            <person name="Yu J."/>
            <person name="Hong S."/>
            <person name="Yu X."/>
            <person name="Zou P."/>
            <person name="Chen C."/>
            <person name="Chang X."/>
            <person name="Wang W."/>
            <person name="Lv Y."/>
            <person name="Sun Y."/>
            <person name="Ma L."/>
            <person name="Shen B."/>
            <person name="Zhu C."/>
        </authorList>
    </citation>
    <scope>NUCLEOTIDE SEQUENCE [LARGE SCALE GENOMIC DNA]</scope>
</reference>